<dbReference type="AlphaFoldDB" id="A0A2D4G6F0"/>
<reference evidence="1" key="2">
    <citation type="submission" date="2017-11" db="EMBL/GenBank/DDBJ databases">
        <title>Coralsnake Venomics: Analyses of Venom Gland Transcriptomes and Proteomes of Six Brazilian Taxa.</title>
        <authorList>
            <person name="Aird S.D."/>
            <person name="Jorge da Silva N."/>
            <person name="Qiu L."/>
            <person name="Villar-Briones A."/>
            <person name="Aparecida-Saddi V."/>
            <person name="Campos-Telles M.P."/>
            <person name="Grau M."/>
            <person name="Mikheyev A.S."/>
        </authorList>
    </citation>
    <scope>NUCLEOTIDE SEQUENCE</scope>
    <source>
        <tissue evidence="1">Venom_gland</tissue>
    </source>
</reference>
<dbReference type="EMBL" id="IACJ01107847">
    <property type="protein sequence ID" value="LAA54946.1"/>
    <property type="molecule type" value="Transcribed_RNA"/>
</dbReference>
<proteinExistence type="predicted"/>
<organism evidence="1">
    <name type="scientific">Micrurus corallinus</name>
    <name type="common">Brazilian coral snake</name>
    <dbReference type="NCBI Taxonomy" id="54390"/>
    <lineage>
        <taxon>Eukaryota</taxon>
        <taxon>Metazoa</taxon>
        <taxon>Chordata</taxon>
        <taxon>Craniata</taxon>
        <taxon>Vertebrata</taxon>
        <taxon>Euteleostomi</taxon>
        <taxon>Lepidosauria</taxon>
        <taxon>Squamata</taxon>
        <taxon>Bifurcata</taxon>
        <taxon>Unidentata</taxon>
        <taxon>Episquamata</taxon>
        <taxon>Toxicofera</taxon>
        <taxon>Serpentes</taxon>
        <taxon>Colubroidea</taxon>
        <taxon>Elapidae</taxon>
        <taxon>Elapinae</taxon>
        <taxon>Micrurus</taxon>
    </lineage>
</organism>
<reference evidence="1" key="1">
    <citation type="submission" date="2017-07" db="EMBL/GenBank/DDBJ databases">
        <authorList>
            <person name="Mikheyev A."/>
            <person name="Grau M."/>
        </authorList>
    </citation>
    <scope>NUCLEOTIDE SEQUENCE</scope>
    <source>
        <tissue evidence="1">Venom_gland</tissue>
    </source>
</reference>
<evidence type="ECO:0000313" key="1">
    <source>
        <dbReference type="EMBL" id="LAA54946.1"/>
    </source>
</evidence>
<accession>A0A2D4G6F0</accession>
<name>A0A2D4G6F0_MICCO</name>
<sequence>MFFIQLVLKMNTMGWNCPSPLAGLSNSRPAGWIGPTGCLELARGVTLETENDQPAVPPLAKTELGGPWVAPFFWQSCRKPSQPKIELGSPFSLAEHLGH</sequence>
<protein>
    <submittedName>
        <fullName evidence="1">Uncharacterized protein</fullName>
    </submittedName>
</protein>